<dbReference type="Proteomes" id="UP000307430">
    <property type="component" value="Unassembled WGS sequence"/>
</dbReference>
<dbReference type="SUPFAM" id="SSF56925">
    <property type="entry name" value="OMPA-like"/>
    <property type="match status" value="1"/>
</dbReference>
<accession>A0A5R9LGS3</accession>
<dbReference type="EMBL" id="VCHQ01000017">
    <property type="protein sequence ID" value="TLV16066.1"/>
    <property type="molecule type" value="Genomic_DNA"/>
</dbReference>
<keyword evidence="1" id="KW-0732">Signal</keyword>
<proteinExistence type="predicted"/>
<name>A0A5R9LGS3_9ENTR</name>
<dbReference type="AlphaFoldDB" id="A0A5R9LGS3"/>
<comment type="caution">
    <text evidence="2">The sequence shown here is derived from an EMBL/GenBank/DDBJ whole genome shotgun (WGS) entry which is preliminary data.</text>
</comment>
<evidence type="ECO:0000313" key="2">
    <source>
        <dbReference type="EMBL" id="TLV16066.1"/>
    </source>
</evidence>
<gene>
    <name evidence="2" type="ORF">FE839_13615</name>
</gene>
<keyword evidence="3" id="KW-1185">Reference proteome</keyword>
<dbReference type="Pfam" id="PF07437">
    <property type="entry name" value="YfaZ"/>
    <property type="match status" value="1"/>
</dbReference>
<feature type="chain" id="PRO_5024394565" description="Porin" evidence="1">
    <location>
        <begin position="22"/>
        <end position="180"/>
    </location>
</feature>
<feature type="signal peptide" evidence="1">
    <location>
        <begin position="1"/>
        <end position="21"/>
    </location>
</feature>
<dbReference type="InterPro" id="IPR009998">
    <property type="entry name" value="YfaZ"/>
</dbReference>
<evidence type="ECO:0008006" key="4">
    <source>
        <dbReference type="Google" id="ProtNLM"/>
    </source>
</evidence>
<evidence type="ECO:0000256" key="1">
    <source>
        <dbReference type="SAM" id="SignalP"/>
    </source>
</evidence>
<protein>
    <recommendedName>
        <fullName evidence="4">Porin</fullName>
    </recommendedName>
</protein>
<reference evidence="2 3" key="1">
    <citation type="submission" date="2019-05" db="EMBL/GenBank/DDBJ databases">
        <title>Genome sequence of Klebsiella sp strain TOUT106.</title>
        <authorList>
            <person name="Rahi P."/>
            <person name="Chaudhari D."/>
        </authorList>
    </citation>
    <scope>NUCLEOTIDE SEQUENCE [LARGE SCALE GENOMIC DNA]</scope>
    <source>
        <strain evidence="2 3">TOUT106</strain>
    </source>
</reference>
<sequence>MKKSIMMALCGMMFVSTAANAISVGGQVGKHYTNLGVGFGTESTGLAVTGNWLHNDDDGDAAGLGLGLNVPLGPFLATVGGKGVYTNPKDGSDGYAAAVGGGLQWKIGSSFRLFGEYYYSPDSLSSGIDSYQEANAGARFTIMRPLSIEAGYRYLNLAGKDGHRDNTVADGPYIGVNASF</sequence>
<dbReference type="InterPro" id="IPR011250">
    <property type="entry name" value="OMP/PagP_B-barrel"/>
</dbReference>
<dbReference type="RefSeq" id="WP_138361346.1">
    <property type="nucleotide sequence ID" value="NZ_JBCIVH010000033.1"/>
</dbReference>
<evidence type="ECO:0000313" key="3">
    <source>
        <dbReference type="Proteomes" id="UP000307430"/>
    </source>
</evidence>
<organism evidence="2 3">
    <name type="scientific">Klebsiella indica</name>
    <dbReference type="NCBI Taxonomy" id="2582917"/>
    <lineage>
        <taxon>Bacteria</taxon>
        <taxon>Pseudomonadati</taxon>
        <taxon>Pseudomonadota</taxon>
        <taxon>Gammaproteobacteria</taxon>
        <taxon>Enterobacterales</taxon>
        <taxon>Enterobacteriaceae</taxon>
        <taxon>Klebsiella/Raoultella group</taxon>
        <taxon>Klebsiella</taxon>
    </lineage>
</organism>